<evidence type="ECO:0000256" key="3">
    <source>
        <dbReference type="ARBA" id="ARBA00023002"/>
    </source>
</evidence>
<evidence type="ECO:0000256" key="2">
    <source>
        <dbReference type="ARBA" id="ARBA00012695"/>
    </source>
</evidence>
<evidence type="ECO:0000256" key="5">
    <source>
        <dbReference type="RuleBase" id="RU364054"/>
    </source>
</evidence>
<dbReference type="Proteomes" id="UP001049176">
    <property type="component" value="Chromosome 6"/>
</dbReference>
<dbReference type="InterPro" id="IPR015659">
    <property type="entry name" value="Proline_oxidase"/>
</dbReference>
<protein>
    <recommendedName>
        <fullName evidence="2 5">Proline dehydrogenase</fullName>
        <ecNumber evidence="2 5">1.5.5.2</ecNumber>
    </recommendedName>
</protein>
<keyword evidence="3 5" id="KW-0560">Oxidoreductase</keyword>
<dbReference type="GO" id="GO:0004657">
    <property type="term" value="F:proline dehydrogenase activity"/>
    <property type="evidence" value="ECO:0007669"/>
    <property type="project" value="UniProtKB-EC"/>
</dbReference>
<evidence type="ECO:0000256" key="4">
    <source>
        <dbReference type="ARBA" id="ARBA00023062"/>
    </source>
</evidence>
<organism evidence="7 8">
    <name type="scientific">Marasmius oreades</name>
    <name type="common">fairy-ring Marasmius</name>
    <dbReference type="NCBI Taxonomy" id="181124"/>
    <lineage>
        <taxon>Eukaryota</taxon>
        <taxon>Fungi</taxon>
        <taxon>Dikarya</taxon>
        <taxon>Basidiomycota</taxon>
        <taxon>Agaricomycotina</taxon>
        <taxon>Agaricomycetes</taxon>
        <taxon>Agaricomycetidae</taxon>
        <taxon>Agaricales</taxon>
        <taxon>Marasmiineae</taxon>
        <taxon>Marasmiaceae</taxon>
        <taxon>Marasmius</taxon>
    </lineage>
</organism>
<comment type="similarity">
    <text evidence="1 5">Belongs to the proline oxidase family.</text>
</comment>
<keyword evidence="5" id="KW-0274">FAD</keyword>
<comment type="caution">
    <text evidence="7">The sequence shown here is derived from an EMBL/GenBank/DDBJ whole genome shotgun (WGS) entry which is preliminary data.</text>
</comment>
<comment type="function">
    <text evidence="5">Converts proline to delta-1-pyrroline-5-carboxylate.</text>
</comment>
<reference evidence="7" key="1">
    <citation type="journal article" date="2021" name="Genome Biol. Evol.">
        <title>The assembled and annotated genome of the fairy-ring fungus Marasmius oreades.</title>
        <authorList>
            <person name="Hiltunen M."/>
            <person name="Ament-Velasquez S.L."/>
            <person name="Johannesson H."/>
        </authorList>
    </citation>
    <scope>NUCLEOTIDE SEQUENCE</scope>
    <source>
        <strain evidence="7">03SP1</strain>
    </source>
</reference>
<accession>A0A9P7RVK0</accession>
<gene>
    <name evidence="7" type="ORF">E1B28_009686</name>
</gene>
<dbReference type="PANTHER" id="PTHR13914">
    <property type="entry name" value="PROLINE OXIDASE"/>
    <property type="match status" value="1"/>
</dbReference>
<evidence type="ECO:0000259" key="6">
    <source>
        <dbReference type="Pfam" id="PF01619"/>
    </source>
</evidence>
<keyword evidence="8" id="KW-1185">Reference proteome</keyword>
<dbReference type="InterPro" id="IPR029041">
    <property type="entry name" value="FAD-linked_oxidoreductase-like"/>
</dbReference>
<dbReference type="PANTHER" id="PTHR13914:SF0">
    <property type="entry name" value="PROLINE DEHYDROGENASE 1, MITOCHONDRIAL"/>
    <property type="match status" value="1"/>
</dbReference>
<dbReference type="EMBL" id="CM032186">
    <property type="protein sequence ID" value="KAG7090579.1"/>
    <property type="molecule type" value="Genomic_DNA"/>
</dbReference>
<feature type="domain" description="Proline dehydrogenase" evidence="6">
    <location>
        <begin position="199"/>
        <end position="566"/>
    </location>
</feature>
<dbReference type="AlphaFoldDB" id="A0A9P7RVK0"/>
<keyword evidence="4 5" id="KW-0642">Proline metabolism</keyword>
<dbReference type="GO" id="GO:0005739">
    <property type="term" value="C:mitochondrion"/>
    <property type="evidence" value="ECO:0007669"/>
    <property type="project" value="TreeGrafter"/>
</dbReference>
<comment type="catalytic activity">
    <reaction evidence="5">
        <text>L-proline + a quinone = (S)-1-pyrroline-5-carboxylate + a quinol + H(+)</text>
        <dbReference type="Rhea" id="RHEA:23784"/>
        <dbReference type="ChEBI" id="CHEBI:15378"/>
        <dbReference type="ChEBI" id="CHEBI:17388"/>
        <dbReference type="ChEBI" id="CHEBI:24646"/>
        <dbReference type="ChEBI" id="CHEBI:60039"/>
        <dbReference type="ChEBI" id="CHEBI:132124"/>
        <dbReference type="EC" id="1.5.5.2"/>
    </reaction>
</comment>
<evidence type="ECO:0000313" key="8">
    <source>
        <dbReference type="Proteomes" id="UP001049176"/>
    </source>
</evidence>
<comment type="cofactor">
    <cofactor evidence="5">
        <name>FAD</name>
        <dbReference type="ChEBI" id="CHEBI:57692"/>
    </cofactor>
</comment>
<dbReference type="GeneID" id="66078762"/>
<sequence length="589" mass="65040">MSSSSFLRITGRIVRLPCSRQWTLSRTSRIYAGTSNIGQRWASSASSTSLPRASWRRPQIFVAGGLLLLIGVGTSNIFSPTIRADSDDNEDKDNSTKSSDSLSSLIRSYIVYSLCSIPALVDSAPTLLQAFTNIPVIGNITEGLVRVTFFNQFVGGDTAAGTIPLLRALRLSNKGALFAYSIEVDEHEATAHSAKKQKSADPTHKRIVNEMIRSIDVAADFEDGILKGAPTGRRTWVAVKMTALLPDAQSLINLSKFLIDTRTPLPVPFPGCPRSTDLDVLYGRHKLNRNGGPLSDDDVIALRELHQDLRRICARAQQRGVKIILDAEYSWYQPAIDALQLSLMREFNTTASKDLSIPNVQPLIYGTFQAYLRRTPAYLEEAFKDAQMHNYSLGVKLVRGAYHPHEVAALKEKKKGKLSFSITPESQPPVWSTKDETDRCYDGCLKKLIVGIKDDIQSNGPQPMLGVLFGTHNWSSSRLILSELVRNGVAREERVEGEREGVVVVGNEVTERVTLGQLYGMNDALSDYLVRRTSSSAPLVIKYVPYGALSEVMPYLSRRAIENKSVLGNGTAREERIRARKAIVGKLFG</sequence>
<name>A0A9P7RVK0_9AGAR</name>
<dbReference type="GO" id="GO:0010133">
    <property type="term" value="P:L-proline catabolic process to L-glutamate"/>
    <property type="evidence" value="ECO:0007669"/>
    <property type="project" value="TreeGrafter"/>
</dbReference>
<evidence type="ECO:0000313" key="7">
    <source>
        <dbReference type="EMBL" id="KAG7090579.1"/>
    </source>
</evidence>
<keyword evidence="5" id="KW-0285">Flavoprotein</keyword>
<proteinExistence type="inferred from homology"/>
<dbReference type="EC" id="1.5.5.2" evidence="2 5"/>
<dbReference type="SUPFAM" id="SSF51730">
    <property type="entry name" value="FAD-linked oxidoreductase"/>
    <property type="match status" value="1"/>
</dbReference>
<evidence type="ECO:0000256" key="1">
    <source>
        <dbReference type="ARBA" id="ARBA00005869"/>
    </source>
</evidence>
<dbReference type="OrthoDB" id="5464at2759"/>
<dbReference type="InterPro" id="IPR002872">
    <property type="entry name" value="Proline_DH_dom"/>
</dbReference>
<dbReference type="RefSeq" id="XP_043007049.1">
    <property type="nucleotide sequence ID" value="XM_043154594.1"/>
</dbReference>
<dbReference type="KEGG" id="more:E1B28_009686"/>
<dbReference type="GO" id="GO:0071949">
    <property type="term" value="F:FAD binding"/>
    <property type="evidence" value="ECO:0007669"/>
    <property type="project" value="TreeGrafter"/>
</dbReference>
<dbReference type="Pfam" id="PF01619">
    <property type="entry name" value="Pro_dh"/>
    <property type="match status" value="1"/>
</dbReference>
<dbReference type="Gene3D" id="3.20.20.220">
    <property type="match status" value="1"/>
</dbReference>